<dbReference type="PANTHER" id="PTHR11575:SF24">
    <property type="entry name" value="5'-NUCLEOTIDASE"/>
    <property type="match status" value="1"/>
</dbReference>
<dbReference type="InterPro" id="IPR036907">
    <property type="entry name" value="5'-Nucleotdase_C_sf"/>
</dbReference>
<organism evidence="5 6">
    <name type="scientific">Undibacterium umbellatum</name>
    <dbReference type="NCBI Taxonomy" id="2762300"/>
    <lineage>
        <taxon>Bacteria</taxon>
        <taxon>Pseudomonadati</taxon>
        <taxon>Pseudomonadota</taxon>
        <taxon>Betaproteobacteria</taxon>
        <taxon>Burkholderiales</taxon>
        <taxon>Oxalobacteraceae</taxon>
        <taxon>Undibacterium</taxon>
    </lineage>
</organism>
<keyword evidence="2" id="KW-0547">Nucleotide-binding</keyword>
<evidence type="ECO:0000313" key="6">
    <source>
        <dbReference type="Proteomes" id="UP000646911"/>
    </source>
</evidence>
<dbReference type="Pfam" id="PF02872">
    <property type="entry name" value="5_nucleotid_C"/>
    <property type="match status" value="1"/>
</dbReference>
<protein>
    <submittedName>
        <fullName evidence="5">Bifunctional metallophosphatase/5'-nucleotidase</fullName>
    </submittedName>
</protein>
<comment type="similarity">
    <text evidence="2">Belongs to the 5'-nucleotidase family.</text>
</comment>
<dbReference type="EMBL" id="JACOFX010000016">
    <property type="protein sequence ID" value="MBC3910346.1"/>
    <property type="molecule type" value="Genomic_DNA"/>
</dbReference>
<keyword evidence="1 2" id="KW-0732">Signal</keyword>
<name>A0ABR6ZFI4_9BURK</name>
<dbReference type="InterPro" id="IPR029052">
    <property type="entry name" value="Metallo-depent_PP-like"/>
</dbReference>
<evidence type="ECO:0000256" key="1">
    <source>
        <dbReference type="ARBA" id="ARBA00022729"/>
    </source>
</evidence>
<evidence type="ECO:0000259" key="4">
    <source>
        <dbReference type="Pfam" id="PF02872"/>
    </source>
</evidence>
<feature type="signal peptide" evidence="2">
    <location>
        <begin position="1"/>
        <end position="26"/>
    </location>
</feature>
<dbReference type="PROSITE" id="PS51257">
    <property type="entry name" value="PROKAR_LIPOPROTEIN"/>
    <property type="match status" value="1"/>
</dbReference>
<dbReference type="InterPro" id="IPR008334">
    <property type="entry name" value="5'-Nucleotdase_C"/>
</dbReference>
<sequence>MHTPKTLAVIVSTFLLVSCASQQVQNKTNTTEITIFSINDFHGNLQADQPVPYVATKVDGADPSKRVTVPAGGYAYLTTKLKERRTAVGASILVGAGDLIGASPMGSALMKDEPVIEALNRLDLSATAVGNHEFDNGTADLMRKIKGECPTTGCTYADFKGAKFSYLGANIHEVGSNKPWLTPYVIRQVGDVKIGFIGAVTADVPNLVAGDAVKHLRFEDEATAINRYVPELQKQGVAAIVVLIHEGAIYKGAETDPSYRCEGLQGPIIDITKKLDKAVSLIVSGHSHQGYTCKIDGKLVVQGRSYGSFLTESTLTIDRKTNQVVNTAAVNHLIDQHALQADPAAKQLVDQVAAQTAGLRQRPIVNLSAPLSRNSEAGVFDSALGNIIADSQLHHGQHAGGADVAFMNAGGIRSDLPSGKASGPVAVSYGDLYAVQPFGNNLVRVKLTGANILTLLQQQWLGREVNEPKKLFVSHTLSYSYDPHAAINERVKDVKIKGKPLDLNQQYNVIVNSFIADGGDGFAVLKQAKDKELIGRDLEAFESYVREQGSKLTEVKRDRVKRLPD</sequence>
<dbReference type="InterPro" id="IPR006179">
    <property type="entry name" value="5_nucleotidase/apyrase"/>
</dbReference>
<evidence type="ECO:0000259" key="3">
    <source>
        <dbReference type="Pfam" id="PF00149"/>
    </source>
</evidence>
<dbReference type="Gene3D" id="3.60.21.10">
    <property type="match status" value="1"/>
</dbReference>
<feature type="domain" description="5'-Nucleotidase C-terminal" evidence="4">
    <location>
        <begin position="380"/>
        <end position="527"/>
    </location>
</feature>
<feature type="domain" description="Calcineurin-like phosphoesterase" evidence="3">
    <location>
        <begin position="35"/>
        <end position="289"/>
    </location>
</feature>
<accession>A0ABR6ZFI4</accession>
<proteinExistence type="inferred from homology"/>
<dbReference type="Gene3D" id="3.90.780.10">
    <property type="entry name" value="5'-Nucleotidase, C-terminal domain"/>
    <property type="match status" value="1"/>
</dbReference>
<evidence type="ECO:0000256" key="2">
    <source>
        <dbReference type="RuleBase" id="RU362119"/>
    </source>
</evidence>
<dbReference type="PRINTS" id="PR01607">
    <property type="entry name" value="APYRASEFAMLY"/>
</dbReference>
<dbReference type="InterPro" id="IPR004843">
    <property type="entry name" value="Calcineurin-like_PHP"/>
</dbReference>
<dbReference type="SUPFAM" id="SSF56300">
    <property type="entry name" value="Metallo-dependent phosphatases"/>
    <property type="match status" value="1"/>
</dbReference>
<dbReference type="RefSeq" id="WP_186955859.1">
    <property type="nucleotide sequence ID" value="NZ_JACOFX010000016.1"/>
</dbReference>
<gene>
    <name evidence="5" type="ORF">H8L47_22530</name>
</gene>
<keyword evidence="6" id="KW-1185">Reference proteome</keyword>
<dbReference type="Proteomes" id="UP000646911">
    <property type="component" value="Unassembled WGS sequence"/>
</dbReference>
<feature type="chain" id="PRO_5044966859" evidence="2">
    <location>
        <begin position="27"/>
        <end position="565"/>
    </location>
</feature>
<evidence type="ECO:0000313" key="5">
    <source>
        <dbReference type="EMBL" id="MBC3910346.1"/>
    </source>
</evidence>
<comment type="caution">
    <text evidence="5">The sequence shown here is derived from an EMBL/GenBank/DDBJ whole genome shotgun (WGS) entry which is preliminary data.</text>
</comment>
<dbReference type="Pfam" id="PF00149">
    <property type="entry name" value="Metallophos"/>
    <property type="match status" value="1"/>
</dbReference>
<keyword evidence="2" id="KW-0378">Hydrolase</keyword>
<reference evidence="5 6" key="1">
    <citation type="submission" date="2020-08" db="EMBL/GenBank/DDBJ databases">
        <title>Novel species isolated from subtropical streams in China.</title>
        <authorList>
            <person name="Lu H."/>
        </authorList>
    </citation>
    <scope>NUCLEOTIDE SEQUENCE [LARGE SCALE GENOMIC DNA]</scope>
    <source>
        <strain evidence="5 6">NL8W</strain>
    </source>
</reference>
<dbReference type="SUPFAM" id="SSF55816">
    <property type="entry name" value="5'-nucleotidase (syn. UDP-sugar hydrolase), C-terminal domain"/>
    <property type="match status" value="1"/>
</dbReference>
<dbReference type="PANTHER" id="PTHR11575">
    <property type="entry name" value="5'-NUCLEOTIDASE-RELATED"/>
    <property type="match status" value="1"/>
</dbReference>